<organism evidence="1 2">
    <name type="scientific">Rhododendron simsii</name>
    <name type="common">Sims's rhododendron</name>
    <dbReference type="NCBI Taxonomy" id="118357"/>
    <lineage>
        <taxon>Eukaryota</taxon>
        <taxon>Viridiplantae</taxon>
        <taxon>Streptophyta</taxon>
        <taxon>Embryophyta</taxon>
        <taxon>Tracheophyta</taxon>
        <taxon>Spermatophyta</taxon>
        <taxon>Magnoliopsida</taxon>
        <taxon>eudicotyledons</taxon>
        <taxon>Gunneridae</taxon>
        <taxon>Pentapetalae</taxon>
        <taxon>asterids</taxon>
        <taxon>Ericales</taxon>
        <taxon>Ericaceae</taxon>
        <taxon>Ericoideae</taxon>
        <taxon>Rhodoreae</taxon>
        <taxon>Rhododendron</taxon>
    </lineage>
</organism>
<dbReference type="Proteomes" id="UP000626092">
    <property type="component" value="Unassembled WGS sequence"/>
</dbReference>
<dbReference type="OrthoDB" id="1655482at2759"/>
<keyword evidence="2" id="KW-1185">Reference proteome</keyword>
<evidence type="ECO:0000313" key="1">
    <source>
        <dbReference type="EMBL" id="KAF7146972.1"/>
    </source>
</evidence>
<protein>
    <submittedName>
        <fullName evidence="1">Uncharacterized protein</fullName>
    </submittedName>
</protein>
<reference evidence="1" key="1">
    <citation type="submission" date="2019-11" db="EMBL/GenBank/DDBJ databases">
        <authorList>
            <person name="Liu Y."/>
            <person name="Hou J."/>
            <person name="Li T.-Q."/>
            <person name="Guan C.-H."/>
            <person name="Wu X."/>
            <person name="Wu H.-Z."/>
            <person name="Ling F."/>
            <person name="Zhang R."/>
            <person name="Shi X.-G."/>
            <person name="Ren J.-P."/>
            <person name="Chen E.-F."/>
            <person name="Sun J.-M."/>
        </authorList>
    </citation>
    <scope>NUCLEOTIDE SEQUENCE</scope>
    <source>
        <strain evidence="1">Adult_tree_wgs_1</strain>
        <tissue evidence="1">Leaves</tissue>
    </source>
</reference>
<dbReference type="AlphaFoldDB" id="A0A834H4W5"/>
<comment type="caution">
    <text evidence="1">The sequence shown here is derived from an EMBL/GenBank/DDBJ whole genome shotgun (WGS) entry which is preliminary data.</text>
</comment>
<sequence>MVRNEVSTRAARVFDLIEENRKQKWRKGLVMTWGSVSKAKEEDSILSEQMYTDREVTEESDYKQAILLSVSELVPPWDVAVVVLDIRDLAKASGNVFSWEHQVTNKAAYTVTALAKSGNLPCNWVICPPLSLLPIFTSDAIS</sequence>
<name>A0A834H4W5_RHOSS</name>
<gene>
    <name evidence="1" type="ORF">RHSIM_Rhsim03G0129900</name>
</gene>
<proteinExistence type="predicted"/>
<accession>A0A834H4W5</accession>
<evidence type="ECO:0000313" key="2">
    <source>
        <dbReference type="Proteomes" id="UP000626092"/>
    </source>
</evidence>
<dbReference type="EMBL" id="WJXA01000003">
    <property type="protein sequence ID" value="KAF7146972.1"/>
    <property type="molecule type" value="Genomic_DNA"/>
</dbReference>